<evidence type="ECO:0000313" key="3">
    <source>
        <dbReference type="Proteomes" id="UP000283210"/>
    </source>
</evidence>
<organism evidence="2 3">
    <name type="scientific">Oryzias javanicus</name>
    <name type="common">Javanese ricefish</name>
    <name type="synonym">Aplocheilus javanicus</name>
    <dbReference type="NCBI Taxonomy" id="123683"/>
    <lineage>
        <taxon>Eukaryota</taxon>
        <taxon>Metazoa</taxon>
        <taxon>Chordata</taxon>
        <taxon>Craniata</taxon>
        <taxon>Vertebrata</taxon>
        <taxon>Euteleostomi</taxon>
        <taxon>Actinopterygii</taxon>
        <taxon>Neopterygii</taxon>
        <taxon>Teleostei</taxon>
        <taxon>Neoteleostei</taxon>
        <taxon>Acanthomorphata</taxon>
        <taxon>Ovalentaria</taxon>
        <taxon>Atherinomorphae</taxon>
        <taxon>Beloniformes</taxon>
        <taxon>Adrianichthyidae</taxon>
        <taxon>Oryziinae</taxon>
        <taxon>Oryzias</taxon>
    </lineage>
</organism>
<proteinExistence type="predicted"/>
<dbReference type="OrthoDB" id="9947518at2759"/>
<feature type="compositionally biased region" description="Polar residues" evidence="1">
    <location>
        <begin position="210"/>
        <end position="230"/>
    </location>
</feature>
<reference evidence="2 3" key="1">
    <citation type="submission" date="2018-11" db="EMBL/GenBank/DDBJ databases">
        <authorList>
            <person name="Lopez-Roques C."/>
            <person name="Donnadieu C."/>
            <person name="Bouchez O."/>
            <person name="Klopp C."/>
            <person name="Cabau C."/>
            <person name="Zahm M."/>
        </authorList>
    </citation>
    <scope>NUCLEOTIDE SEQUENCE [LARGE SCALE GENOMIC DNA]</scope>
    <source>
        <strain evidence="2">RS831</strain>
        <tissue evidence="2">Whole body</tissue>
    </source>
</reference>
<accession>A0A3S2MFK8</accession>
<evidence type="ECO:0000313" key="2">
    <source>
        <dbReference type="EMBL" id="RVE58056.1"/>
    </source>
</evidence>
<evidence type="ECO:0000256" key="1">
    <source>
        <dbReference type="SAM" id="MobiDB-lite"/>
    </source>
</evidence>
<feature type="region of interest" description="Disordered" evidence="1">
    <location>
        <begin position="1"/>
        <end position="58"/>
    </location>
</feature>
<sequence>METGSFIPNYPEVEGGTPEGLEVFGRNTPDVLQTADESDAWSEEMGDDSVFYSDEEQDQKDRRAFLPSHFGVKRCRQLVNSVAEGATLHHIEEDPGEVFINHGSLEKQAMWTKEGFHNLHMLTSLQAGKAPAEFTKTLPTSCKDAQQQQFAAVEVQNMHKDTPEEKVNSLASVSSHNLLNPFTEKSQHLPRAETQRSRNRRLQQDAEMEQSFQTCPEFPQNTNPSRSTLPTGKKSGCDGFNHLTSSKYSTVSYRKICRGNTQQKIKDYEIKLRKK</sequence>
<gene>
    <name evidence="2" type="ORF">OJAV_G00205490</name>
</gene>
<keyword evidence="3" id="KW-1185">Reference proteome</keyword>
<reference evidence="2 3" key="2">
    <citation type="submission" date="2019-01" db="EMBL/GenBank/DDBJ databases">
        <title>A chromosome length genome reference of the Java medaka (oryzias javanicus).</title>
        <authorList>
            <person name="Herpin A."/>
            <person name="Takehana Y."/>
            <person name="Naruse K."/>
            <person name="Ansai S."/>
            <person name="Kawaguchi M."/>
        </authorList>
    </citation>
    <scope>NUCLEOTIDE SEQUENCE [LARGE SCALE GENOMIC DNA]</scope>
    <source>
        <strain evidence="2">RS831</strain>
        <tissue evidence="2">Whole body</tissue>
    </source>
</reference>
<feature type="region of interest" description="Disordered" evidence="1">
    <location>
        <begin position="181"/>
        <end position="240"/>
    </location>
</feature>
<feature type="compositionally biased region" description="Acidic residues" evidence="1">
    <location>
        <begin position="36"/>
        <end position="58"/>
    </location>
</feature>
<protein>
    <submittedName>
        <fullName evidence="2">Uncharacterized protein</fullName>
    </submittedName>
</protein>
<dbReference type="AlphaFoldDB" id="A0A3S2MFK8"/>
<feature type="compositionally biased region" description="Basic and acidic residues" evidence="1">
    <location>
        <begin position="185"/>
        <end position="196"/>
    </location>
</feature>
<name>A0A3S2MFK8_ORYJA</name>
<dbReference type="EMBL" id="CM012457">
    <property type="protein sequence ID" value="RVE58056.1"/>
    <property type="molecule type" value="Genomic_DNA"/>
</dbReference>
<dbReference type="Proteomes" id="UP000283210">
    <property type="component" value="Chromosome 21"/>
</dbReference>